<reference evidence="1 2" key="1">
    <citation type="submission" date="2019-03" db="EMBL/GenBank/DDBJ databases">
        <title>Single cell metagenomics reveals metabolic interactions within the superorganism composed of flagellate Streblomastix strix and complex community of Bacteroidetes bacteria on its surface.</title>
        <authorList>
            <person name="Treitli S.C."/>
            <person name="Kolisko M."/>
            <person name="Husnik F."/>
            <person name="Keeling P."/>
            <person name="Hampl V."/>
        </authorList>
    </citation>
    <scope>NUCLEOTIDE SEQUENCE [LARGE SCALE GENOMIC DNA]</scope>
    <source>
        <strain evidence="1">ST1C</strain>
    </source>
</reference>
<feature type="non-terminal residue" evidence="1">
    <location>
        <position position="177"/>
    </location>
</feature>
<evidence type="ECO:0000313" key="1">
    <source>
        <dbReference type="EMBL" id="KAA6367858.1"/>
    </source>
</evidence>
<proteinExistence type="predicted"/>
<gene>
    <name evidence="1" type="ORF">EZS28_036615</name>
</gene>
<sequence length="177" mass="19691">MLGPPSKALPRLIIAVTGNLSGDLDTNGELHENDNPDQQHRESREGTIIELDAKFVPLPEDDAVAWLSSFINDGLDRVQQEQRKKEKQTGMMALCKYYGTDFAKKDQTGERASEEIHNEIKRLESSIKPFSHEDKYAPVLAGGADISFERETQVFAIHGMKMLEAGIAQLSGNNYGM</sequence>
<name>A0A5J4UBL1_9EUKA</name>
<dbReference type="AlphaFoldDB" id="A0A5J4UBL1"/>
<accession>A0A5J4UBL1</accession>
<dbReference type="Proteomes" id="UP000324800">
    <property type="component" value="Unassembled WGS sequence"/>
</dbReference>
<evidence type="ECO:0000313" key="2">
    <source>
        <dbReference type="Proteomes" id="UP000324800"/>
    </source>
</evidence>
<dbReference type="EMBL" id="SNRW01017904">
    <property type="protein sequence ID" value="KAA6367858.1"/>
    <property type="molecule type" value="Genomic_DNA"/>
</dbReference>
<organism evidence="1 2">
    <name type="scientific">Streblomastix strix</name>
    <dbReference type="NCBI Taxonomy" id="222440"/>
    <lineage>
        <taxon>Eukaryota</taxon>
        <taxon>Metamonada</taxon>
        <taxon>Preaxostyla</taxon>
        <taxon>Oxymonadida</taxon>
        <taxon>Streblomastigidae</taxon>
        <taxon>Streblomastix</taxon>
    </lineage>
</organism>
<protein>
    <submittedName>
        <fullName evidence="1">Uncharacterized protein</fullName>
    </submittedName>
</protein>
<comment type="caution">
    <text evidence="1">The sequence shown here is derived from an EMBL/GenBank/DDBJ whole genome shotgun (WGS) entry which is preliminary data.</text>
</comment>